<accession>A0ABS9DSU7</accession>
<dbReference type="RefSeq" id="WP_235726203.1">
    <property type="nucleotide sequence ID" value="NZ_JAKGCU010000038.1"/>
</dbReference>
<sequence>MIWNVITDNFGGDEKIDYFDGPEVQILTEPSGVLIVLERPNRLWAVYAPGQWQGVRRGRPDQVEHTSPV</sequence>
<organism evidence="1 2">
    <name type="scientific">Gordonia tangerina</name>
    <dbReference type="NCBI Taxonomy" id="2911060"/>
    <lineage>
        <taxon>Bacteria</taxon>
        <taxon>Bacillati</taxon>
        <taxon>Actinomycetota</taxon>
        <taxon>Actinomycetes</taxon>
        <taxon>Mycobacteriales</taxon>
        <taxon>Gordoniaceae</taxon>
        <taxon>Gordonia</taxon>
    </lineage>
</organism>
<evidence type="ECO:0000313" key="1">
    <source>
        <dbReference type="EMBL" id="MCF3941324.1"/>
    </source>
</evidence>
<protein>
    <submittedName>
        <fullName evidence="1">Uncharacterized protein</fullName>
    </submittedName>
</protein>
<dbReference type="EMBL" id="JAKGCU010000038">
    <property type="protein sequence ID" value="MCF3941324.1"/>
    <property type="molecule type" value="Genomic_DNA"/>
</dbReference>
<dbReference type="Proteomes" id="UP001108089">
    <property type="component" value="Unassembled WGS sequence"/>
</dbReference>
<comment type="caution">
    <text evidence="1">The sequence shown here is derived from an EMBL/GenBank/DDBJ whole genome shotgun (WGS) entry which is preliminary data.</text>
</comment>
<reference evidence="1" key="1">
    <citation type="submission" date="2022-01" db="EMBL/GenBank/DDBJ databases">
        <title>Gordonia xiamenensis sp. nov., isolated from surface seawater in Xiamen.</title>
        <authorList>
            <person name="He Y.F."/>
        </authorList>
    </citation>
    <scope>NUCLEOTIDE SEQUENCE</scope>
    <source>
        <strain evidence="1">GW1C4-4</strain>
    </source>
</reference>
<proteinExistence type="predicted"/>
<evidence type="ECO:0000313" key="2">
    <source>
        <dbReference type="Proteomes" id="UP001108089"/>
    </source>
</evidence>
<keyword evidence="2" id="KW-1185">Reference proteome</keyword>
<gene>
    <name evidence="1" type="ORF">L1892_23425</name>
</gene>
<name>A0ABS9DSU7_9ACTN</name>